<reference evidence="2 3" key="1">
    <citation type="submission" date="2022-03" db="EMBL/GenBank/DDBJ databases">
        <title>Novel taxa within the pig intestine.</title>
        <authorList>
            <person name="Wylensek D."/>
            <person name="Bishof K."/>
            <person name="Afrizal A."/>
            <person name="Clavel T."/>
        </authorList>
    </citation>
    <scope>NUCLEOTIDE SEQUENCE [LARGE SCALE GENOMIC DNA]</scope>
    <source>
        <strain evidence="2 3">Cla-KB-P134</strain>
    </source>
</reference>
<proteinExistence type="predicted"/>
<keyword evidence="1" id="KW-0812">Transmembrane</keyword>
<dbReference type="InterPro" id="IPR010898">
    <property type="entry name" value="Hpre_diP_synth_I"/>
</dbReference>
<dbReference type="InterPro" id="IPR014535">
    <property type="entry name" value="Hpre_diP_synt_I"/>
</dbReference>
<sequence length="168" mass="18334">MMNTRKSVNLGFLMAVGILLQLIESFVPIVMIVPGFKIGLANLASLFALMIYDKKSMWIVGMGRIFLSAILQGTLFSVAFWLSLSGGLLSLLAMSIGADVKVFSIYGISILGAAFHSVGQVIAVTWIYQQYFMQLFLPILLALSIVSGLVVAILSQKMLDRLKGRIVE</sequence>
<evidence type="ECO:0000256" key="1">
    <source>
        <dbReference type="SAM" id="Phobius"/>
    </source>
</evidence>
<protein>
    <submittedName>
        <fullName evidence="2">Gx transporter family protein</fullName>
    </submittedName>
</protein>
<keyword evidence="3" id="KW-1185">Reference proteome</keyword>
<feature type="transmembrane region" description="Helical" evidence="1">
    <location>
        <begin position="135"/>
        <end position="155"/>
    </location>
</feature>
<feature type="transmembrane region" description="Helical" evidence="1">
    <location>
        <begin position="35"/>
        <end position="53"/>
    </location>
</feature>
<gene>
    <name evidence="2" type="ORF">MOZ64_06410</name>
</gene>
<feature type="transmembrane region" description="Helical" evidence="1">
    <location>
        <begin position="65"/>
        <end position="84"/>
    </location>
</feature>
<organism evidence="2 3">
    <name type="scientific">Absicoccus intestinalis</name>
    <dbReference type="NCBI Taxonomy" id="2926319"/>
    <lineage>
        <taxon>Bacteria</taxon>
        <taxon>Bacillati</taxon>
        <taxon>Bacillota</taxon>
        <taxon>Erysipelotrichia</taxon>
        <taxon>Erysipelotrichales</taxon>
        <taxon>Erysipelotrichaceae</taxon>
        <taxon>Absicoccus</taxon>
    </lineage>
</organism>
<dbReference type="EMBL" id="JALBUS010000008">
    <property type="protein sequence ID" value="MDX8417472.1"/>
    <property type="molecule type" value="Genomic_DNA"/>
</dbReference>
<dbReference type="PIRSF" id="PIRSF027391">
    <property type="entry name" value="Hpre_diP_synt_I"/>
    <property type="match status" value="1"/>
</dbReference>
<feature type="transmembrane region" description="Helical" evidence="1">
    <location>
        <begin position="104"/>
        <end position="128"/>
    </location>
</feature>
<dbReference type="Pfam" id="PF07456">
    <property type="entry name" value="Hpre_diP_synt_I"/>
    <property type="match status" value="1"/>
</dbReference>
<accession>A0ABU4WLN3</accession>
<keyword evidence="1" id="KW-1133">Transmembrane helix</keyword>
<name>A0ABU4WLN3_9FIRM</name>
<keyword evidence="1" id="KW-0472">Membrane</keyword>
<dbReference type="Proteomes" id="UP001285244">
    <property type="component" value="Unassembled WGS sequence"/>
</dbReference>
<evidence type="ECO:0000313" key="3">
    <source>
        <dbReference type="Proteomes" id="UP001285244"/>
    </source>
</evidence>
<evidence type="ECO:0000313" key="2">
    <source>
        <dbReference type="EMBL" id="MDX8417472.1"/>
    </source>
</evidence>
<dbReference type="RefSeq" id="WP_320325763.1">
    <property type="nucleotide sequence ID" value="NZ_JALBUS010000008.1"/>
</dbReference>
<comment type="caution">
    <text evidence="2">The sequence shown here is derived from an EMBL/GenBank/DDBJ whole genome shotgun (WGS) entry which is preliminary data.</text>
</comment>
<dbReference type="Gene3D" id="1.10.1760.20">
    <property type="match status" value="1"/>
</dbReference>